<dbReference type="EMBL" id="VSSQ01019415">
    <property type="protein sequence ID" value="MPM63441.1"/>
    <property type="molecule type" value="Genomic_DNA"/>
</dbReference>
<reference evidence="1" key="1">
    <citation type="submission" date="2019-08" db="EMBL/GenBank/DDBJ databases">
        <authorList>
            <person name="Kucharzyk K."/>
            <person name="Murdoch R.W."/>
            <person name="Higgins S."/>
            <person name="Loffler F."/>
        </authorList>
    </citation>
    <scope>NUCLEOTIDE SEQUENCE</scope>
</reference>
<name>A0A645BFN7_9ZZZZ</name>
<organism evidence="1">
    <name type="scientific">bioreactor metagenome</name>
    <dbReference type="NCBI Taxonomy" id="1076179"/>
    <lineage>
        <taxon>unclassified sequences</taxon>
        <taxon>metagenomes</taxon>
        <taxon>ecological metagenomes</taxon>
    </lineage>
</organism>
<protein>
    <submittedName>
        <fullName evidence="1">Uncharacterized protein</fullName>
    </submittedName>
</protein>
<accession>A0A645BFN7</accession>
<evidence type="ECO:0000313" key="1">
    <source>
        <dbReference type="EMBL" id="MPM63441.1"/>
    </source>
</evidence>
<gene>
    <name evidence="1" type="ORF">SDC9_110321</name>
</gene>
<sequence>MAMARHCQVRKKDVYYSVHGKFNNETAELIVWFYDDKLSGGRASFFNSEQEIMSKFEETKKNLISKYGQPNSEKGTGTATVVSWSFIDNDRIDLYIRKLGYENNAAMAPEKKKPFNLTIDYVNSELMNKINPQQAAPTTKDF</sequence>
<proteinExistence type="predicted"/>
<comment type="caution">
    <text evidence="1">The sequence shown here is derived from an EMBL/GenBank/DDBJ whole genome shotgun (WGS) entry which is preliminary data.</text>
</comment>
<dbReference type="AlphaFoldDB" id="A0A645BFN7"/>